<dbReference type="Gene3D" id="3.40.50.12780">
    <property type="entry name" value="N-terminal domain of ligase-like"/>
    <property type="match status" value="1"/>
</dbReference>
<evidence type="ECO:0000313" key="2">
    <source>
        <dbReference type="Proteomes" id="UP000177746"/>
    </source>
</evidence>
<name>A0A1G2SZQ8_9BACT</name>
<evidence type="ECO:0008006" key="3">
    <source>
        <dbReference type="Google" id="ProtNLM"/>
    </source>
</evidence>
<dbReference type="EMBL" id="MHVI01000032">
    <property type="protein sequence ID" value="OHA90495.1"/>
    <property type="molecule type" value="Genomic_DNA"/>
</dbReference>
<dbReference type="PANTHER" id="PTHR36932:SF1">
    <property type="entry name" value="CAPSULAR POLYSACCHARIDE BIOSYNTHESIS PROTEIN"/>
    <property type="match status" value="1"/>
</dbReference>
<gene>
    <name evidence="1" type="ORF">A2665_02720</name>
</gene>
<proteinExistence type="predicted"/>
<sequence>MNDSWATCEALRNRKLRRLLSSAVTLSFWQKKIPEDLLRIKNPIALLPLLSVTTKAELRLTNMAARTQSSATATHGILTGTSGSTGEPLQFFIDRRLAVRQCALLGRVAELDTFSPASLVHLWPTANPNPLFDHTFFCVATPEFLASQKHEIYTSLSRPGVVLHALPSLLRILLELANHDGIVLRPMRIVTSSEVLVPELSLLLSKAFQCPIASYYGSRELSVMAGRCRVGRFHENSEDVIFEVVSENGTPLKKGETGRLVMTGLNSFISPFIRYYAGDHGFFYPDTCPCGNPLPSFGFEGRTHETVAILLPNGEHIFPHRLTGIFNRRFDKILQYQIDHYGPYAFRILLIPSALYSHLDEQEIVREFTEITHGSVDVRRVSSIKSYGSKVLPYIKSWS</sequence>
<organism evidence="1 2">
    <name type="scientific">Candidatus Zambryskibacteria bacterium RIFCSPHIGHO2_01_FULL_46_30</name>
    <dbReference type="NCBI Taxonomy" id="1802739"/>
    <lineage>
        <taxon>Bacteria</taxon>
        <taxon>Candidatus Zambryskiibacteriota</taxon>
    </lineage>
</organism>
<comment type="caution">
    <text evidence="1">The sequence shown here is derived from an EMBL/GenBank/DDBJ whole genome shotgun (WGS) entry which is preliminary data.</text>
</comment>
<dbReference type="Proteomes" id="UP000177746">
    <property type="component" value="Unassembled WGS sequence"/>
</dbReference>
<reference evidence="1 2" key="1">
    <citation type="journal article" date="2016" name="Nat. Commun.">
        <title>Thousands of microbial genomes shed light on interconnected biogeochemical processes in an aquifer system.</title>
        <authorList>
            <person name="Anantharaman K."/>
            <person name="Brown C.T."/>
            <person name="Hug L.A."/>
            <person name="Sharon I."/>
            <person name="Castelle C.J."/>
            <person name="Probst A.J."/>
            <person name="Thomas B.C."/>
            <person name="Singh A."/>
            <person name="Wilkins M.J."/>
            <person name="Karaoz U."/>
            <person name="Brodie E.L."/>
            <person name="Williams K.H."/>
            <person name="Hubbard S.S."/>
            <person name="Banfield J.F."/>
        </authorList>
    </citation>
    <scope>NUCLEOTIDE SEQUENCE [LARGE SCALE GENOMIC DNA]</scope>
</reference>
<dbReference type="InterPro" id="IPR053158">
    <property type="entry name" value="CapK_Type1_Caps_Biosynth"/>
</dbReference>
<dbReference type="InterPro" id="IPR042099">
    <property type="entry name" value="ANL_N_sf"/>
</dbReference>
<protein>
    <recommendedName>
        <fullName evidence="3">AMP-dependent synthetase/ligase domain-containing protein</fullName>
    </recommendedName>
</protein>
<accession>A0A1G2SZQ8</accession>
<dbReference type="PANTHER" id="PTHR36932">
    <property type="entry name" value="CAPSULAR POLYSACCHARIDE BIOSYNTHESIS PROTEIN"/>
    <property type="match status" value="1"/>
</dbReference>
<dbReference type="AlphaFoldDB" id="A0A1G2SZQ8"/>
<dbReference type="SUPFAM" id="SSF56801">
    <property type="entry name" value="Acetyl-CoA synthetase-like"/>
    <property type="match status" value="1"/>
</dbReference>
<evidence type="ECO:0000313" key="1">
    <source>
        <dbReference type="EMBL" id="OHA90495.1"/>
    </source>
</evidence>